<keyword evidence="2" id="KW-1185">Reference proteome</keyword>
<name>A0A1D7QB90_9SPHI</name>
<dbReference type="KEGG" id="psty:BFS30_01560"/>
<evidence type="ECO:0000313" key="2">
    <source>
        <dbReference type="Proteomes" id="UP000094313"/>
    </source>
</evidence>
<organism evidence="1 2">
    <name type="scientific">Pedobacter steynii</name>
    <dbReference type="NCBI Taxonomy" id="430522"/>
    <lineage>
        <taxon>Bacteria</taxon>
        <taxon>Pseudomonadati</taxon>
        <taxon>Bacteroidota</taxon>
        <taxon>Sphingobacteriia</taxon>
        <taxon>Sphingobacteriales</taxon>
        <taxon>Sphingobacteriaceae</taxon>
        <taxon>Pedobacter</taxon>
    </lineage>
</organism>
<dbReference type="PROSITE" id="PS51257">
    <property type="entry name" value="PROKAR_LIPOPROTEIN"/>
    <property type="match status" value="1"/>
</dbReference>
<evidence type="ECO:0000313" key="1">
    <source>
        <dbReference type="EMBL" id="AOM75968.1"/>
    </source>
</evidence>
<sequence length="261" mass="29605">MIFMIPKYVQAYTIAVVSLCSLTSCNKEIPVPMAVSVSFHGYNLSEDQLVATFDTVVYDKDLIQPNSQYNFSKVYPYPPGKTELNIQVKNKKSGKELLKKTLSLSSGTLEFFFPLVYFDNKVLEVTPPVADPETNKLGFYIRYKESNEPIDIILYKPQTGERVYLAESVVPGTWVYTNYVPTAGFLSKNDIQQCVLYFMKSGTTDQWAFNGDEYASKASAGSLYIPHMAYNFNKVQPYFITPSPQGYQTDVSNMFPNPKEY</sequence>
<protein>
    <submittedName>
        <fullName evidence="1">Uncharacterized protein</fullName>
    </submittedName>
</protein>
<accession>A0A1D7QB90</accession>
<reference evidence="1 2" key="1">
    <citation type="submission" date="2016-08" db="EMBL/GenBank/DDBJ databases">
        <authorList>
            <person name="Seilhamer J.J."/>
        </authorList>
    </citation>
    <scope>NUCLEOTIDE SEQUENCE [LARGE SCALE GENOMIC DNA]</scope>
    <source>
        <strain evidence="1 2">DX4</strain>
    </source>
</reference>
<dbReference type="EMBL" id="CP017141">
    <property type="protein sequence ID" value="AOM75968.1"/>
    <property type="molecule type" value="Genomic_DNA"/>
</dbReference>
<dbReference type="Proteomes" id="UP000094313">
    <property type="component" value="Chromosome"/>
</dbReference>
<proteinExistence type="predicted"/>
<gene>
    <name evidence="1" type="ORF">BFS30_01560</name>
</gene>
<dbReference type="AlphaFoldDB" id="A0A1D7QB90"/>